<protein>
    <submittedName>
        <fullName evidence="6">TetR/AcrR family transcriptional regulator</fullName>
    </submittedName>
</protein>
<dbReference type="RefSeq" id="WP_345718472.1">
    <property type="nucleotide sequence ID" value="NZ_BAABFP010000008.1"/>
</dbReference>
<dbReference type="Proteomes" id="UP001596189">
    <property type="component" value="Unassembled WGS sequence"/>
</dbReference>
<dbReference type="SUPFAM" id="SSF46689">
    <property type="entry name" value="Homeodomain-like"/>
    <property type="match status" value="1"/>
</dbReference>
<evidence type="ECO:0000259" key="5">
    <source>
        <dbReference type="PROSITE" id="PS50977"/>
    </source>
</evidence>
<sequence length="213" mass="23475">MVYVKASERRRQFVHAAREVMAREGVSGTTLRGVAAEADVPLGTLHYAFATKDLLMQAVIEDVMAEISEVLQATADVDGGLEHALRQGLDDYWQRMVVGKPQEQLMQHELLIHALRTPGMESLARWQMDRYCRIVAAWCQEAASNAAETCAVPFDTLARVIVAAVIGIVLQYVADPDERRSQEDLQATIEMVLAMAGVRPARRSARTAGRNGA</sequence>
<proteinExistence type="predicted"/>
<dbReference type="InterPro" id="IPR050109">
    <property type="entry name" value="HTH-type_TetR-like_transc_reg"/>
</dbReference>
<dbReference type="PANTHER" id="PTHR30055:SF234">
    <property type="entry name" value="HTH-TYPE TRANSCRIPTIONAL REGULATOR BETI"/>
    <property type="match status" value="1"/>
</dbReference>
<keyword evidence="2 4" id="KW-0238">DNA-binding</keyword>
<dbReference type="Gene3D" id="1.10.357.10">
    <property type="entry name" value="Tetracycline Repressor, domain 2"/>
    <property type="match status" value="1"/>
</dbReference>
<accession>A0ABW1JCY1</accession>
<dbReference type="InterPro" id="IPR041583">
    <property type="entry name" value="TetR_C_31"/>
</dbReference>
<name>A0ABW1JCY1_9ACTN</name>
<dbReference type="PANTHER" id="PTHR30055">
    <property type="entry name" value="HTH-TYPE TRANSCRIPTIONAL REGULATOR RUTR"/>
    <property type="match status" value="1"/>
</dbReference>
<dbReference type="Pfam" id="PF17940">
    <property type="entry name" value="TetR_C_31"/>
    <property type="match status" value="1"/>
</dbReference>
<dbReference type="InterPro" id="IPR009057">
    <property type="entry name" value="Homeodomain-like_sf"/>
</dbReference>
<dbReference type="EMBL" id="JBHSRD010000003">
    <property type="protein sequence ID" value="MFC6007010.1"/>
    <property type="molecule type" value="Genomic_DNA"/>
</dbReference>
<evidence type="ECO:0000256" key="4">
    <source>
        <dbReference type="PROSITE-ProRule" id="PRU00335"/>
    </source>
</evidence>
<gene>
    <name evidence="6" type="ORF">ACFQDO_07690</name>
</gene>
<feature type="DNA-binding region" description="H-T-H motif" evidence="4">
    <location>
        <begin position="30"/>
        <end position="49"/>
    </location>
</feature>
<comment type="caution">
    <text evidence="6">The sequence shown here is derived from an EMBL/GenBank/DDBJ whole genome shotgun (WGS) entry which is preliminary data.</text>
</comment>
<dbReference type="PROSITE" id="PS50977">
    <property type="entry name" value="HTH_TETR_2"/>
    <property type="match status" value="1"/>
</dbReference>
<feature type="domain" description="HTH tetR-type" evidence="5">
    <location>
        <begin position="7"/>
        <end position="67"/>
    </location>
</feature>
<dbReference type="InterPro" id="IPR036271">
    <property type="entry name" value="Tet_transcr_reg_TetR-rel_C_sf"/>
</dbReference>
<dbReference type="SUPFAM" id="SSF48498">
    <property type="entry name" value="Tetracyclin repressor-like, C-terminal domain"/>
    <property type="match status" value="1"/>
</dbReference>
<dbReference type="Pfam" id="PF00440">
    <property type="entry name" value="TetR_N"/>
    <property type="match status" value="1"/>
</dbReference>
<keyword evidence="3" id="KW-0804">Transcription</keyword>
<evidence type="ECO:0000256" key="3">
    <source>
        <dbReference type="ARBA" id="ARBA00023163"/>
    </source>
</evidence>
<evidence type="ECO:0000313" key="7">
    <source>
        <dbReference type="Proteomes" id="UP001596189"/>
    </source>
</evidence>
<reference evidence="7" key="1">
    <citation type="journal article" date="2019" name="Int. J. Syst. Evol. Microbiol.">
        <title>The Global Catalogue of Microorganisms (GCM) 10K type strain sequencing project: providing services to taxonomists for standard genome sequencing and annotation.</title>
        <authorList>
            <consortium name="The Broad Institute Genomics Platform"/>
            <consortium name="The Broad Institute Genome Sequencing Center for Infectious Disease"/>
            <person name="Wu L."/>
            <person name="Ma J."/>
        </authorList>
    </citation>
    <scope>NUCLEOTIDE SEQUENCE [LARGE SCALE GENOMIC DNA]</scope>
    <source>
        <strain evidence="7">KACC 14249</strain>
    </source>
</reference>
<evidence type="ECO:0000256" key="1">
    <source>
        <dbReference type="ARBA" id="ARBA00023015"/>
    </source>
</evidence>
<dbReference type="InterPro" id="IPR001647">
    <property type="entry name" value="HTH_TetR"/>
</dbReference>
<evidence type="ECO:0000256" key="2">
    <source>
        <dbReference type="ARBA" id="ARBA00023125"/>
    </source>
</evidence>
<keyword evidence="7" id="KW-1185">Reference proteome</keyword>
<organism evidence="6 7">
    <name type="scientific">Angustibacter luteus</name>
    <dbReference type="NCBI Taxonomy" id="658456"/>
    <lineage>
        <taxon>Bacteria</taxon>
        <taxon>Bacillati</taxon>
        <taxon>Actinomycetota</taxon>
        <taxon>Actinomycetes</taxon>
        <taxon>Kineosporiales</taxon>
        <taxon>Kineosporiaceae</taxon>
    </lineage>
</organism>
<evidence type="ECO:0000313" key="6">
    <source>
        <dbReference type="EMBL" id="MFC6007010.1"/>
    </source>
</evidence>
<keyword evidence="1" id="KW-0805">Transcription regulation</keyword>